<name>A0A4U1IZT8_9BACT</name>
<proteinExistence type="predicted"/>
<dbReference type="Proteomes" id="UP000309215">
    <property type="component" value="Unassembled WGS sequence"/>
</dbReference>
<keyword evidence="1" id="KW-0732">Signal</keyword>
<protein>
    <submittedName>
        <fullName evidence="2">Uncharacterized protein</fullName>
    </submittedName>
</protein>
<comment type="caution">
    <text evidence="2">The sequence shown here is derived from an EMBL/GenBank/DDBJ whole genome shotgun (WGS) entry which is preliminary data.</text>
</comment>
<feature type="signal peptide" evidence="1">
    <location>
        <begin position="1"/>
        <end position="19"/>
    </location>
</feature>
<evidence type="ECO:0000313" key="2">
    <source>
        <dbReference type="EMBL" id="TKC99783.1"/>
    </source>
</evidence>
<sequence length="129" mass="14510">MLRAKLQNLCLGWASAALVAGCASDGLTPPEARIDTPGAFVAVEGYDEPGELTLVRILDRLQFEDARLLFMTVHDARPATYEEARELSKDPDLPIRELIRIEPDTVVTLSPHRIVWFRTLTKKEQERVP</sequence>
<gene>
    <name evidence="2" type="ORF">E8A74_36690</name>
</gene>
<dbReference type="AlphaFoldDB" id="A0A4U1IZT8"/>
<organism evidence="2 3">
    <name type="scientific">Polyangium fumosum</name>
    <dbReference type="NCBI Taxonomy" id="889272"/>
    <lineage>
        <taxon>Bacteria</taxon>
        <taxon>Pseudomonadati</taxon>
        <taxon>Myxococcota</taxon>
        <taxon>Polyangia</taxon>
        <taxon>Polyangiales</taxon>
        <taxon>Polyangiaceae</taxon>
        <taxon>Polyangium</taxon>
    </lineage>
</organism>
<dbReference type="EMBL" id="SSMQ01000053">
    <property type="protein sequence ID" value="TKC99783.1"/>
    <property type="molecule type" value="Genomic_DNA"/>
</dbReference>
<evidence type="ECO:0000313" key="3">
    <source>
        <dbReference type="Proteomes" id="UP000309215"/>
    </source>
</evidence>
<dbReference type="PROSITE" id="PS51257">
    <property type="entry name" value="PROKAR_LIPOPROTEIN"/>
    <property type="match status" value="1"/>
</dbReference>
<evidence type="ECO:0000256" key="1">
    <source>
        <dbReference type="SAM" id="SignalP"/>
    </source>
</evidence>
<feature type="chain" id="PRO_5020897685" evidence="1">
    <location>
        <begin position="20"/>
        <end position="129"/>
    </location>
</feature>
<dbReference type="OrthoDB" id="5518490at2"/>
<accession>A0A4U1IZT8</accession>
<reference evidence="2 3" key="1">
    <citation type="submission" date="2019-04" db="EMBL/GenBank/DDBJ databases">
        <authorList>
            <person name="Li Y."/>
            <person name="Wang J."/>
        </authorList>
    </citation>
    <scope>NUCLEOTIDE SEQUENCE [LARGE SCALE GENOMIC DNA]</scope>
    <source>
        <strain evidence="2 3">DSM 14668</strain>
    </source>
</reference>
<keyword evidence="3" id="KW-1185">Reference proteome</keyword>
<dbReference type="RefSeq" id="WP_136933752.1">
    <property type="nucleotide sequence ID" value="NZ_SSMQ01000053.1"/>
</dbReference>